<dbReference type="PANTHER" id="PTHR20935">
    <property type="entry name" value="PHOSPHOGLYCERATE MUTASE-RELATED"/>
    <property type="match status" value="1"/>
</dbReference>
<dbReference type="AlphaFoldDB" id="A0A1T5FGN5"/>
<sequence length="168" mass="18531">MKKTLILVRHATAEDQTFRTKDFDRILNSKGLAEAAVMGEWLADTNFRPDIFVTSPASRAYQTAVITAEKLGVNVASLVSKAEIYDGGPKAYLNAVNEISEEFSMLALFGHNPDITYFAEYISGASLGSMKKGSVAIIEFENLKWEEISGKTGNLTLYKTPKQVRDVD</sequence>
<dbReference type="GO" id="GO:0016787">
    <property type="term" value="F:hydrolase activity"/>
    <property type="evidence" value="ECO:0007669"/>
    <property type="project" value="UniProtKB-KW"/>
</dbReference>
<dbReference type="PANTHER" id="PTHR20935:SF1">
    <property type="entry name" value="SLL1549 PROTEIN"/>
    <property type="match status" value="1"/>
</dbReference>
<dbReference type="Proteomes" id="UP000190897">
    <property type="component" value="Unassembled WGS sequence"/>
</dbReference>
<name>A0A1T5FGN5_9BACT</name>
<organism evidence="3 4">
    <name type="scientific">Dyadobacter psychrophilus</name>
    <dbReference type="NCBI Taxonomy" id="651661"/>
    <lineage>
        <taxon>Bacteria</taxon>
        <taxon>Pseudomonadati</taxon>
        <taxon>Bacteroidota</taxon>
        <taxon>Cytophagia</taxon>
        <taxon>Cytophagales</taxon>
        <taxon>Spirosomataceae</taxon>
        <taxon>Dyadobacter</taxon>
    </lineage>
</organism>
<evidence type="ECO:0000256" key="2">
    <source>
        <dbReference type="PIRSR" id="PIRSR613078-2"/>
    </source>
</evidence>
<feature type="binding site" evidence="2">
    <location>
        <position position="59"/>
    </location>
    <ligand>
        <name>substrate</name>
    </ligand>
</feature>
<dbReference type="OrthoDB" id="9810154at2"/>
<dbReference type="SUPFAM" id="SSF53254">
    <property type="entry name" value="Phosphoglycerate mutase-like"/>
    <property type="match status" value="1"/>
</dbReference>
<dbReference type="EMBL" id="FUZA01000003">
    <property type="protein sequence ID" value="SKB95248.1"/>
    <property type="molecule type" value="Genomic_DNA"/>
</dbReference>
<protein>
    <submittedName>
        <fullName evidence="3">Phosphohistidine phosphatase</fullName>
    </submittedName>
</protein>
<dbReference type="InterPro" id="IPR029033">
    <property type="entry name" value="His_PPase_superfam"/>
</dbReference>
<dbReference type="STRING" id="651661.SAMN05660293_03181"/>
<dbReference type="Pfam" id="PF00300">
    <property type="entry name" value="His_Phos_1"/>
    <property type="match status" value="1"/>
</dbReference>
<dbReference type="InterPro" id="IPR051021">
    <property type="entry name" value="Mito_Ser/Thr_phosphatase"/>
</dbReference>
<dbReference type="Gene3D" id="3.40.50.1240">
    <property type="entry name" value="Phosphoglycerate mutase-like"/>
    <property type="match status" value="1"/>
</dbReference>
<accession>A0A1T5FGN5</accession>
<proteinExistence type="predicted"/>
<keyword evidence="1" id="KW-0378">Hydrolase</keyword>
<evidence type="ECO:0000313" key="3">
    <source>
        <dbReference type="EMBL" id="SKB95248.1"/>
    </source>
</evidence>
<dbReference type="CDD" id="cd07067">
    <property type="entry name" value="HP_PGM_like"/>
    <property type="match status" value="1"/>
</dbReference>
<keyword evidence="4" id="KW-1185">Reference proteome</keyword>
<gene>
    <name evidence="3" type="ORF">SAMN05660293_03181</name>
</gene>
<dbReference type="InterPro" id="IPR013078">
    <property type="entry name" value="His_Pase_superF_clade-1"/>
</dbReference>
<evidence type="ECO:0000256" key="1">
    <source>
        <dbReference type="ARBA" id="ARBA00022801"/>
    </source>
</evidence>
<evidence type="ECO:0000313" key="4">
    <source>
        <dbReference type="Proteomes" id="UP000190897"/>
    </source>
</evidence>
<reference evidence="4" key="1">
    <citation type="submission" date="2017-02" db="EMBL/GenBank/DDBJ databases">
        <authorList>
            <person name="Varghese N."/>
            <person name="Submissions S."/>
        </authorList>
    </citation>
    <scope>NUCLEOTIDE SEQUENCE [LARGE SCALE GENOMIC DNA]</scope>
    <source>
        <strain evidence="4">DSM 22270</strain>
    </source>
</reference>
<dbReference type="RefSeq" id="WP_082215691.1">
    <property type="nucleotide sequence ID" value="NZ_FUZA01000003.1"/>
</dbReference>